<dbReference type="EMBL" id="MUZR01000073">
    <property type="protein sequence ID" value="OOC08950.1"/>
    <property type="molecule type" value="Genomic_DNA"/>
</dbReference>
<comment type="caution">
    <text evidence="2">The sequence shown here is derived from an EMBL/GenBank/DDBJ whole genome shotgun (WGS) entry which is preliminary data.</text>
</comment>
<reference evidence="2 3" key="1">
    <citation type="submission" date="2017-02" db="EMBL/GenBank/DDBJ databases">
        <title>Genomic diversity within the haloalkaliphilic genus Thioalkalivibrio.</title>
        <authorList>
            <person name="Ahn A.-C."/>
            <person name="Meier-Kolthoff J."/>
            <person name="Overmars L."/>
            <person name="Richter M."/>
            <person name="Woyke T."/>
            <person name="Sorokin D.Y."/>
            <person name="Muyzer G."/>
        </authorList>
    </citation>
    <scope>NUCLEOTIDE SEQUENCE [LARGE SCALE GENOMIC DNA]</scope>
    <source>
        <strain evidence="2 3">HL17</strain>
    </source>
</reference>
<gene>
    <name evidence="2" type="ORF">B1A74_13540</name>
</gene>
<evidence type="ECO:0000313" key="3">
    <source>
        <dbReference type="Proteomes" id="UP000189177"/>
    </source>
</evidence>
<proteinExistence type="predicted"/>
<dbReference type="SUPFAM" id="SSF55826">
    <property type="entry name" value="YbaK/ProRS associated domain"/>
    <property type="match status" value="1"/>
</dbReference>
<sequence length="156" mass="17048">MTISTTLQEFLDERDVNYDVVGHPRAVSASRTAEAAHVPGDELTKGVLVEDAGHYMLAVLPATRRLQFGKLHYMLGEHVGLATEEEVRSVFPDCEHGAVPALGSAWGLEVLLDESLAAQGRVYVEGGDHVSLIRLDGPAFRNLLGHCRYGDFSRHI</sequence>
<evidence type="ECO:0000313" key="2">
    <source>
        <dbReference type="EMBL" id="OOC08950.1"/>
    </source>
</evidence>
<dbReference type="CDD" id="cd04332">
    <property type="entry name" value="YbaK_like"/>
    <property type="match status" value="1"/>
</dbReference>
<dbReference type="STRING" id="252474.B1A74_13540"/>
<dbReference type="RefSeq" id="WP_077244938.1">
    <property type="nucleotide sequence ID" value="NZ_MUZR01000073.1"/>
</dbReference>
<protein>
    <recommendedName>
        <fullName evidence="1">YbaK/aminoacyl-tRNA synthetase-associated domain-containing protein</fullName>
    </recommendedName>
</protein>
<keyword evidence="3" id="KW-1185">Reference proteome</keyword>
<dbReference type="OrthoDB" id="9786549at2"/>
<accession>A0A1V2ZUY7</accession>
<evidence type="ECO:0000259" key="1">
    <source>
        <dbReference type="Pfam" id="PF04073"/>
    </source>
</evidence>
<dbReference type="InterPro" id="IPR007214">
    <property type="entry name" value="YbaK/aa-tRNA-synth-assoc-dom"/>
</dbReference>
<dbReference type="Pfam" id="PF04073">
    <property type="entry name" value="tRNA_edit"/>
    <property type="match status" value="1"/>
</dbReference>
<dbReference type="InterPro" id="IPR036754">
    <property type="entry name" value="YbaK/aa-tRNA-synt-asso_dom_sf"/>
</dbReference>
<name>A0A1V2ZUY7_9GAMM</name>
<feature type="domain" description="YbaK/aminoacyl-tRNA synthetase-associated" evidence="1">
    <location>
        <begin position="23"/>
        <end position="141"/>
    </location>
</feature>
<dbReference type="AlphaFoldDB" id="A0A1V2ZUY7"/>
<dbReference type="Proteomes" id="UP000189177">
    <property type="component" value="Unassembled WGS sequence"/>
</dbReference>
<dbReference type="GO" id="GO:0002161">
    <property type="term" value="F:aminoacyl-tRNA deacylase activity"/>
    <property type="evidence" value="ECO:0007669"/>
    <property type="project" value="InterPro"/>
</dbReference>
<dbReference type="Gene3D" id="3.90.960.10">
    <property type="entry name" value="YbaK/aminoacyl-tRNA synthetase-associated domain"/>
    <property type="match status" value="1"/>
</dbReference>
<organism evidence="2 3">
    <name type="scientific">Thioalkalivibrio halophilus</name>
    <dbReference type="NCBI Taxonomy" id="252474"/>
    <lineage>
        <taxon>Bacteria</taxon>
        <taxon>Pseudomonadati</taxon>
        <taxon>Pseudomonadota</taxon>
        <taxon>Gammaproteobacteria</taxon>
        <taxon>Chromatiales</taxon>
        <taxon>Ectothiorhodospiraceae</taxon>
        <taxon>Thioalkalivibrio</taxon>
    </lineage>
</organism>